<organism evidence="2 3">
    <name type="scientific">Blattamonas nauphoetae</name>
    <dbReference type="NCBI Taxonomy" id="2049346"/>
    <lineage>
        <taxon>Eukaryota</taxon>
        <taxon>Metamonada</taxon>
        <taxon>Preaxostyla</taxon>
        <taxon>Oxymonadida</taxon>
        <taxon>Blattamonas</taxon>
    </lineage>
</organism>
<feature type="region of interest" description="Disordered" evidence="1">
    <location>
        <begin position="49"/>
        <end position="69"/>
    </location>
</feature>
<keyword evidence="3" id="KW-1185">Reference proteome</keyword>
<comment type="caution">
    <text evidence="2">The sequence shown here is derived from an EMBL/GenBank/DDBJ whole genome shotgun (WGS) entry which is preliminary data.</text>
</comment>
<accession>A0ABQ9XT23</accession>
<evidence type="ECO:0000256" key="1">
    <source>
        <dbReference type="SAM" id="MobiDB-lite"/>
    </source>
</evidence>
<dbReference type="EMBL" id="JARBJD010000079">
    <property type="protein sequence ID" value="KAK2954400.1"/>
    <property type="molecule type" value="Genomic_DNA"/>
</dbReference>
<sequence>MECSPFVVCWMGETDWSSITVTESSHVSSCSPSLLPLVGICDDSIRSGKTASHDQLDRNDNQDKTDGWTPSVSITGSSIEFGDGDLILGTGPLIGSLDRIGNEEKKESVSTSLVGCVLVNMTSRTKLEGSKVGSWFVQSIVGSIVSSCSNHLYGTSIRSLNGGGSLLSLNSSFLSCLTTENFENKPFKKQTFLDDEYDLHSFKLCTYKNCMAMSTTGGAISSIEMLFTDVHIESCSFQSCSAYYSGGAIYIDFAQGSKRSSLTLKSSFFTFCSSERYDGTLEVNCPDKSTVSECVFMNSEATAYGGAFSFHIWNPASTGGVVSNCLFQNCTQTEDWGDGGGAMFLSECTSVRLSSLLFKDCHAERGTGHAIIFWSQSYMIPSLSSTAISNCVSVSAHSTNLIYVGGPYSYAVDSLISTSPPQIALTALTAEVTGSTADVQVTLDQEISGTLLVVVSNVGGTRKEVSGGIPNIGRVLEFTISSSSIGSCSVSIGETGLLQTPLSDYSIVSAFFSGHNISFTNSPIFGKPKIPSLTSASSSLDASHTEATVRFEGRDFEEGKYDVTLNDGSLSNVQFSKDVDGKWIGLKELGVIGADSDWTEGGTYTVTEVKSVSKPTQSIKIDDPVSFTIPTVARLSEIKVSELDASTKGKVTLSFSSVELEKGVEYTLTLVGQDSAKETLTRTMNTTSSGEIEELEEVLYPFKTDPAEQMKFGVLYKVTSLKATGRSNSVQFGLVGVQMPVEPVRLTKIEVDDETETSVKLVVTGSGFVVRETYTVEVSGVLTGSESSNTHTRTFTVVASGTTSASSSPLVLSSSDPTSLQFGQTYAVTKIEDATKEGIVVGTPSFPTPSLTPHITSASSSLDASHTEATVRFEGRDFEEGKYDVTLNDGSLSNVQFSKDVDGKWIGLKELGVIGADSDWTEGGTYTVTEVKSVSKPTQSIKIDDPVSFTIPTVARLSEIKVSELDASTKGKVTLSFSSVELEKGVEYTLTLVGQDSAKETLTRTMNTTSSGEIEELEEVLYPFKTDPAEQMKFGVLYKVTSLKATGRSNSVQFGLVGVQMPVEPVRLTKIEVDDETETSVKLVVTGSGFVVRETYTVEVSGVLTGSESSNTHTRTFTVVASGTTSASSSPLVLSSSDPTSLQFGQTYAVTKIEDATKEGIVVGTPSFPTPSLTPHITSASSSLDASRDPKIQIVHLIYFIMFYSTFCHS</sequence>
<gene>
    <name evidence="2" type="ORF">BLNAU_10732</name>
</gene>
<dbReference type="InterPro" id="IPR011050">
    <property type="entry name" value="Pectin_lyase_fold/virulence"/>
</dbReference>
<protein>
    <submittedName>
        <fullName evidence="2">Uncharacterized protein</fullName>
    </submittedName>
</protein>
<dbReference type="SUPFAM" id="SSF51126">
    <property type="entry name" value="Pectin lyase-like"/>
    <property type="match status" value="1"/>
</dbReference>
<evidence type="ECO:0000313" key="2">
    <source>
        <dbReference type="EMBL" id="KAK2954400.1"/>
    </source>
</evidence>
<proteinExistence type="predicted"/>
<evidence type="ECO:0000313" key="3">
    <source>
        <dbReference type="Proteomes" id="UP001281761"/>
    </source>
</evidence>
<reference evidence="2 3" key="1">
    <citation type="journal article" date="2022" name="bioRxiv">
        <title>Genomics of Preaxostyla Flagellates Illuminates Evolutionary Transitions and the Path Towards Mitochondrial Loss.</title>
        <authorList>
            <person name="Novak L.V.F."/>
            <person name="Treitli S.C."/>
            <person name="Pyrih J."/>
            <person name="Halakuc P."/>
            <person name="Pipaliya S.V."/>
            <person name="Vacek V."/>
            <person name="Brzon O."/>
            <person name="Soukal P."/>
            <person name="Eme L."/>
            <person name="Dacks J.B."/>
            <person name="Karnkowska A."/>
            <person name="Elias M."/>
            <person name="Hampl V."/>
        </authorList>
    </citation>
    <scope>NUCLEOTIDE SEQUENCE [LARGE SCALE GENOMIC DNA]</scope>
    <source>
        <strain evidence="2">NAU3</strain>
        <tissue evidence="2">Gut</tissue>
    </source>
</reference>
<name>A0ABQ9XT23_9EUKA</name>
<dbReference type="Proteomes" id="UP001281761">
    <property type="component" value="Unassembled WGS sequence"/>
</dbReference>
<feature type="compositionally biased region" description="Basic and acidic residues" evidence="1">
    <location>
        <begin position="49"/>
        <end position="66"/>
    </location>
</feature>